<evidence type="ECO:0000313" key="4">
    <source>
        <dbReference type="EMBL" id="KAE9027736.1"/>
    </source>
</evidence>
<dbReference type="EMBL" id="QXGA01000551">
    <property type="protein sequence ID" value="KAE9144303.1"/>
    <property type="molecule type" value="Genomic_DNA"/>
</dbReference>
<evidence type="ECO:0000313" key="8">
    <source>
        <dbReference type="EMBL" id="KAE9234375.1"/>
    </source>
</evidence>
<accession>A0A6A3ZF32</accession>
<dbReference type="EMBL" id="QXFW01000055">
    <property type="protein sequence ID" value="KAE9027736.1"/>
    <property type="molecule type" value="Genomic_DNA"/>
</dbReference>
<evidence type="ECO:0000313" key="13">
    <source>
        <dbReference type="Proteomes" id="UP000429523"/>
    </source>
</evidence>
<reference evidence="13 14" key="1">
    <citation type="submission" date="2018-08" db="EMBL/GenBank/DDBJ databases">
        <title>Genomic investigation of the strawberry pathogen Phytophthora fragariae indicates pathogenicity is determined by transcriptional variation in three key races.</title>
        <authorList>
            <person name="Adams T.M."/>
            <person name="Armitage A.D."/>
            <person name="Sobczyk M.K."/>
            <person name="Bates H.J."/>
            <person name="Dunwell J.M."/>
            <person name="Nellist C.F."/>
            <person name="Harrison R.J."/>
        </authorList>
    </citation>
    <scope>NUCLEOTIDE SEQUENCE [LARGE SCALE GENOMIC DNA]</scope>
    <source>
        <strain evidence="12 15">A4</strain>
        <strain evidence="10 16">BC-1</strain>
        <strain evidence="9 20">BC-23</strain>
        <strain evidence="8 14">NOV-27</strain>
        <strain evidence="7 17">NOV-5</strain>
        <strain evidence="6 18">NOV-71</strain>
        <strain evidence="11 21">NOV-77</strain>
        <strain evidence="3 13">NOV-9</strain>
        <strain evidence="5 22">ONT-3</strain>
        <strain evidence="4 19">SCRP245</strain>
    </source>
</reference>
<sequence length="65" mass="7116">MRVLWVVIAVALCNVQAAPPSSLRALRPEVENESANATVHLERLLGGDDDDDNRHGDDDDDDDDC</sequence>
<comment type="caution">
    <text evidence="8">The sequence shown here is derived from an EMBL/GenBank/DDBJ whole genome shotgun (WGS) entry which is preliminary data.</text>
</comment>
<feature type="compositionally biased region" description="Basic and acidic residues" evidence="1">
    <location>
        <begin position="42"/>
        <end position="57"/>
    </location>
</feature>
<keyword evidence="14" id="KW-1185">Reference proteome</keyword>
<dbReference type="EMBL" id="QXFZ01000052">
    <property type="protein sequence ID" value="KAE9136842.1"/>
    <property type="molecule type" value="Genomic_DNA"/>
</dbReference>
<evidence type="ECO:0000256" key="1">
    <source>
        <dbReference type="SAM" id="MobiDB-lite"/>
    </source>
</evidence>
<evidence type="ECO:0008006" key="23">
    <source>
        <dbReference type="Google" id="ProtNLM"/>
    </source>
</evidence>
<dbReference type="EMBL" id="QXGB01000048">
    <property type="protein sequence ID" value="KAE9234375.1"/>
    <property type="molecule type" value="Genomic_DNA"/>
</dbReference>
<dbReference type="Proteomes" id="UP000429523">
    <property type="component" value="Unassembled WGS sequence"/>
</dbReference>
<dbReference type="AlphaFoldDB" id="A0A6A3ZF32"/>
<protein>
    <recommendedName>
        <fullName evidence="23">RxLR effector protein</fullName>
    </recommendedName>
</protein>
<evidence type="ECO:0000313" key="3">
    <source>
        <dbReference type="EMBL" id="KAE8948430.1"/>
    </source>
</evidence>
<dbReference type="Proteomes" id="UP000441208">
    <property type="component" value="Unassembled WGS sequence"/>
</dbReference>
<dbReference type="Proteomes" id="UP000460718">
    <property type="component" value="Unassembled WGS sequence"/>
</dbReference>
<keyword evidence="2" id="KW-0732">Signal</keyword>
<evidence type="ECO:0000313" key="18">
    <source>
        <dbReference type="Proteomes" id="UP000441208"/>
    </source>
</evidence>
<dbReference type="EMBL" id="QXFY01001459">
    <property type="protein sequence ID" value="KAE9317244.1"/>
    <property type="molecule type" value="Genomic_DNA"/>
</dbReference>
<feature type="signal peptide" evidence="2">
    <location>
        <begin position="1"/>
        <end position="17"/>
    </location>
</feature>
<evidence type="ECO:0000313" key="11">
    <source>
        <dbReference type="EMBL" id="KAE9317244.1"/>
    </source>
</evidence>
<evidence type="ECO:0000313" key="14">
    <source>
        <dbReference type="Proteomes" id="UP000433483"/>
    </source>
</evidence>
<dbReference type="Proteomes" id="UP000440367">
    <property type="component" value="Unassembled WGS sequence"/>
</dbReference>
<dbReference type="EMBL" id="QXGD01000054">
    <property type="protein sequence ID" value="KAE9255830.1"/>
    <property type="molecule type" value="Genomic_DNA"/>
</dbReference>
<dbReference type="Proteomes" id="UP000488956">
    <property type="component" value="Unassembled WGS sequence"/>
</dbReference>
<evidence type="ECO:0000313" key="21">
    <source>
        <dbReference type="Proteomes" id="UP000486351"/>
    </source>
</evidence>
<feature type="region of interest" description="Disordered" evidence="1">
    <location>
        <begin position="42"/>
        <end position="65"/>
    </location>
</feature>
<dbReference type="EMBL" id="QXFX01001420">
    <property type="protein sequence ID" value="KAE9090583.1"/>
    <property type="molecule type" value="Genomic_DNA"/>
</dbReference>
<evidence type="ECO:0000313" key="20">
    <source>
        <dbReference type="Proteomes" id="UP000476176"/>
    </source>
</evidence>
<feature type="chain" id="PRO_5036166848" description="RxLR effector protein" evidence="2">
    <location>
        <begin position="18"/>
        <end position="65"/>
    </location>
</feature>
<evidence type="ECO:0000313" key="6">
    <source>
        <dbReference type="EMBL" id="KAE9136842.1"/>
    </source>
</evidence>
<dbReference type="Proteomes" id="UP000440732">
    <property type="component" value="Unassembled WGS sequence"/>
</dbReference>
<dbReference type="Proteomes" id="UP000476176">
    <property type="component" value="Unassembled WGS sequence"/>
</dbReference>
<organism evidence="8 14">
    <name type="scientific">Phytophthora fragariae</name>
    <dbReference type="NCBI Taxonomy" id="53985"/>
    <lineage>
        <taxon>Eukaryota</taxon>
        <taxon>Sar</taxon>
        <taxon>Stramenopiles</taxon>
        <taxon>Oomycota</taxon>
        <taxon>Peronosporomycetes</taxon>
        <taxon>Peronosporales</taxon>
        <taxon>Peronosporaceae</taxon>
        <taxon>Phytophthora</taxon>
    </lineage>
</organism>
<evidence type="ECO:0000313" key="10">
    <source>
        <dbReference type="EMBL" id="KAE9255830.1"/>
    </source>
</evidence>
<dbReference type="Proteomes" id="UP000486351">
    <property type="component" value="Unassembled WGS sequence"/>
</dbReference>
<gene>
    <name evidence="12" type="ORF">PF001_g1684</name>
    <name evidence="10" type="ORF">PF002_g2159</name>
    <name evidence="9" type="ORF">PF004_g1575</name>
    <name evidence="8" type="ORF">PF005_g1905</name>
    <name evidence="7" type="ORF">PF006_g10746</name>
    <name evidence="6" type="ORF">PF007_g2022</name>
    <name evidence="11" type="ORF">PF008_g18800</name>
    <name evidence="3" type="ORF">PF009_g2017</name>
    <name evidence="5" type="ORF">PF010_g18530</name>
    <name evidence="4" type="ORF">PF011_g1916</name>
</gene>
<evidence type="ECO:0000313" key="7">
    <source>
        <dbReference type="EMBL" id="KAE9144303.1"/>
    </source>
</evidence>
<evidence type="ECO:0000313" key="15">
    <source>
        <dbReference type="Proteomes" id="UP000437068"/>
    </source>
</evidence>
<evidence type="ECO:0000313" key="17">
    <source>
        <dbReference type="Proteomes" id="UP000440732"/>
    </source>
</evidence>
<name>A0A6A3ZF32_9STRA</name>
<evidence type="ECO:0000256" key="2">
    <source>
        <dbReference type="SAM" id="SignalP"/>
    </source>
</evidence>
<dbReference type="EMBL" id="QXGF01000050">
    <property type="protein sequence ID" value="KAE8948430.1"/>
    <property type="molecule type" value="Genomic_DNA"/>
</dbReference>
<dbReference type="EMBL" id="QXGC01000039">
    <property type="protein sequence ID" value="KAE9253326.1"/>
    <property type="molecule type" value="Genomic_DNA"/>
</dbReference>
<dbReference type="OrthoDB" id="10346889at2759"/>
<dbReference type="Proteomes" id="UP000437068">
    <property type="component" value="Unassembled WGS sequence"/>
</dbReference>
<evidence type="ECO:0000313" key="9">
    <source>
        <dbReference type="EMBL" id="KAE9253326.1"/>
    </source>
</evidence>
<dbReference type="EMBL" id="QXGE01000042">
    <property type="protein sequence ID" value="KAE9327923.1"/>
    <property type="molecule type" value="Genomic_DNA"/>
</dbReference>
<evidence type="ECO:0000313" key="16">
    <source>
        <dbReference type="Proteomes" id="UP000440367"/>
    </source>
</evidence>
<evidence type="ECO:0000313" key="22">
    <source>
        <dbReference type="Proteomes" id="UP000488956"/>
    </source>
</evidence>
<evidence type="ECO:0000313" key="12">
    <source>
        <dbReference type="EMBL" id="KAE9327923.1"/>
    </source>
</evidence>
<evidence type="ECO:0000313" key="19">
    <source>
        <dbReference type="Proteomes" id="UP000460718"/>
    </source>
</evidence>
<evidence type="ECO:0000313" key="5">
    <source>
        <dbReference type="EMBL" id="KAE9090583.1"/>
    </source>
</evidence>
<dbReference type="Proteomes" id="UP000433483">
    <property type="component" value="Unassembled WGS sequence"/>
</dbReference>
<proteinExistence type="predicted"/>